<dbReference type="VEuPathDB" id="ToxoDB:TGP89_420290"/>
<dbReference type="AlphaFoldDB" id="A0A086JRM1"/>
<keyword evidence="1 2" id="KW-0812">Transmembrane</keyword>
<comment type="caution">
    <text evidence="2">The sequence shown here is derived from an EMBL/GenBank/DDBJ whole genome shotgun (WGS) entry which is preliminary data.</text>
</comment>
<proteinExistence type="predicted"/>
<reference evidence="2 3" key="1">
    <citation type="submission" date="2014-03" db="EMBL/GenBank/DDBJ databases">
        <authorList>
            <person name="Sibley D."/>
            <person name="Venepally P."/>
            <person name="Karamycheva S."/>
            <person name="Hadjithomas M."/>
            <person name="Khan A."/>
            <person name="Brunk B."/>
            <person name="Roos D."/>
            <person name="Caler E."/>
            <person name="Lorenzi H."/>
        </authorList>
    </citation>
    <scope>NUCLEOTIDE SEQUENCE [LARGE SCALE GENOMIC DNA]</scope>
    <source>
        <strain evidence="3">p89</strain>
    </source>
</reference>
<accession>A0A086JRM1</accession>
<organism evidence="2 3">
    <name type="scientific">Toxoplasma gondii p89</name>
    <dbReference type="NCBI Taxonomy" id="943119"/>
    <lineage>
        <taxon>Eukaryota</taxon>
        <taxon>Sar</taxon>
        <taxon>Alveolata</taxon>
        <taxon>Apicomplexa</taxon>
        <taxon>Conoidasida</taxon>
        <taxon>Coccidia</taxon>
        <taxon>Eucoccidiorida</taxon>
        <taxon>Eimeriorina</taxon>
        <taxon>Sarcocystidae</taxon>
        <taxon>Toxoplasma</taxon>
    </lineage>
</organism>
<dbReference type="Proteomes" id="UP000028828">
    <property type="component" value="Unassembled WGS sequence"/>
</dbReference>
<gene>
    <name evidence="2" type="ORF">TGP89_420290</name>
</gene>
<feature type="transmembrane region" description="Helical" evidence="1">
    <location>
        <begin position="90"/>
        <end position="109"/>
    </location>
</feature>
<keyword evidence="1" id="KW-0472">Membrane</keyword>
<evidence type="ECO:0000313" key="3">
    <source>
        <dbReference type="Proteomes" id="UP000028828"/>
    </source>
</evidence>
<sequence length="184" mass="20430">MERRRGEKKKTPVFLLRLPQWTLPRLAFFLLLPGSTLCRTSPSSLLVSFVSSPFLLSLFRCFFQWVFAFISSSALTWFRRIYIGSLPSGPSSGGGLFLSFLSSFSPFSSSTAARKFSSSSISSVHWSSSRSPASASASSFFIPGFVLLRSSSSPFSLVSVTLYHGFLAEFSFWRVLSFPSFLFS</sequence>
<protein>
    <submittedName>
        <fullName evidence="2">Putative transmembrane protein</fullName>
    </submittedName>
</protein>
<evidence type="ECO:0000313" key="2">
    <source>
        <dbReference type="EMBL" id="KFG34789.1"/>
    </source>
</evidence>
<name>A0A086JRM1_TOXGO</name>
<dbReference type="EMBL" id="AEYI02001646">
    <property type="protein sequence ID" value="KFG34789.1"/>
    <property type="molecule type" value="Genomic_DNA"/>
</dbReference>
<feature type="transmembrane region" description="Helical" evidence="1">
    <location>
        <begin position="54"/>
        <end position="78"/>
    </location>
</feature>
<keyword evidence="1" id="KW-1133">Transmembrane helix</keyword>
<evidence type="ECO:0000256" key="1">
    <source>
        <dbReference type="SAM" id="Phobius"/>
    </source>
</evidence>